<accession>W8F740</accession>
<evidence type="ECO:0000256" key="1">
    <source>
        <dbReference type="SAM" id="Phobius"/>
    </source>
</evidence>
<organism evidence="2 3">
    <name type="scientific">Hymenobacter swuensis DY53</name>
    <dbReference type="NCBI Taxonomy" id="1227739"/>
    <lineage>
        <taxon>Bacteria</taxon>
        <taxon>Pseudomonadati</taxon>
        <taxon>Bacteroidota</taxon>
        <taxon>Cytophagia</taxon>
        <taxon>Cytophagales</taxon>
        <taxon>Hymenobacteraceae</taxon>
        <taxon>Hymenobacter</taxon>
    </lineage>
</organism>
<dbReference type="KEGG" id="hsw:Hsw_1940"/>
<sequence>MTRHLSLTLIKTLHTLIWLFFNGVIFYMLYAAVAGRLDWRLWLGYGLIATEGLVLLLFRLRCPLTVLARRYSSSLADNFDIYLPNWLARYNQRIYSGIVLLILLITAYQLVQQ</sequence>
<dbReference type="PATRIC" id="fig|1227739.3.peg.2158"/>
<evidence type="ECO:0008006" key="4">
    <source>
        <dbReference type="Google" id="ProtNLM"/>
    </source>
</evidence>
<keyword evidence="3" id="KW-1185">Reference proteome</keyword>
<name>W8F740_9BACT</name>
<dbReference type="eggNOG" id="ENOG50315YK">
    <property type="taxonomic scope" value="Bacteria"/>
</dbReference>
<gene>
    <name evidence="2" type="ORF">Hsw_1940</name>
</gene>
<dbReference type="STRING" id="1227739.Hsw_1940"/>
<dbReference type="OrthoDB" id="573857at2"/>
<dbReference type="AlphaFoldDB" id="W8F740"/>
<proteinExistence type="predicted"/>
<feature type="transmembrane region" description="Helical" evidence="1">
    <location>
        <begin position="12"/>
        <end position="33"/>
    </location>
</feature>
<keyword evidence="1" id="KW-0812">Transmembrane</keyword>
<dbReference type="RefSeq" id="WP_044001938.1">
    <property type="nucleotide sequence ID" value="NZ_CP007145.1"/>
</dbReference>
<dbReference type="Proteomes" id="UP000019423">
    <property type="component" value="Chromosome"/>
</dbReference>
<protein>
    <recommendedName>
        <fullName evidence="4">DUF2784 domain-containing protein</fullName>
    </recommendedName>
</protein>
<keyword evidence="1" id="KW-1133">Transmembrane helix</keyword>
<dbReference type="HOGENOM" id="CLU_159766_0_0_10"/>
<feature type="transmembrane region" description="Helical" evidence="1">
    <location>
        <begin position="39"/>
        <end position="60"/>
    </location>
</feature>
<evidence type="ECO:0000313" key="2">
    <source>
        <dbReference type="EMBL" id="AHJ97535.1"/>
    </source>
</evidence>
<feature type="transmembrane region" description="Helical" evidence="1">
    <location>
        <begin position="94"/>
        <end position="111"/>
    </location>
</feature>
<keyword evidence="1" id="KW-0472">Membrane</keyword>
<evidence type="ECO:0000313" key="3">
    <source>
        <dbReference type="Proteomes" id="UP000019423"/>
    </source>
</evidence>
<reference evidence="2 3" key="1">
    <citation type="submission" date="2014-01" db="EMBL/GenBank/DDBJ databases">
        <title>Complete genome sequence of ionizing-radiation resistance bacterium Hymenobacter swuensis DY53.</title>
        <authorList>
            <person name="Jung J.-H."/>
            <person name="Jeong S.-W."/>
            <person name="Joe M.-H."/>
            <person name="Cho y.-j."/>
            <person name="Kim M.-K."/>
            <person name="Lim S.-Y."/>
        </authorList>
    </citation>
    <scope>NUCLEOTIDE SEQUENCE [LARGE SCALE GENOMIC DNA]</scope>
    <source>
        <strain evidence="2 3">DY53</strain>
    </source>
</reference>
<dbReference type="EMBL" id="CP007145">
    <property type="protein sequence ID" value="AHJ97535.1"/>
    <property type="molecule type" value="Genomic_DNA"/>
</dbReference>